<dbReference type="EMBL" id="JABCKV010000155">
    <property type="protein sequence ID" value="KAG5642804.1"/>
    <property type="molecule type" value="Genomic_DNA"/>
</dbReference>
<protein>
    <submittedName>
        <fullName evidence="1">Uncharacterized protein</fullName>
    </submittedName>
</protein>
<evidence type="ECO:0000313" key="2">
    <source>
        <dbReference type="Proteomes" id="UP000775547"/>
    </source>
</evidence>
<dbReference type="AlphaFoldDB" id="A0A9P7G2Q2"/>
<reference evidence="1" key="2">
    <citation type="submission" date="2021-10" db="EMBL/GenBank/DDBJ databases">
        <title>Phylogenomics reveals ancestral predisposition of the termite-cultivated fungus Termitomyces towards a domesticated lifestyle.</title>
        <authorList>
            <person name="Auxier B."/>
            <person name="Grum-Grzhimaylo A."/>
            <person name="Cardenas M.E."/>
            <person name="Lodge J.D."/>
            <person name="Laessoe T."/>
            <person name="Pedersen O."/>
            <person name="Smith M.E."/>
            <person name="Kuyper T.W."/>
            <person name="Franco-Molano E.A."/>
            <person name="Baroni T.J."/>
            <person name="Aanen D.K."/>
        </authorList>
    </citation>
    <scope>NUCLEOTIDE SEQUENCE</scope>
    <source>
        <strain evidence="1">AP01</strain>
        <tissue evidence="1">Mycelium</tissue>
    </source>
</reference>
<dbReference type="Proteomes" id="UP000775547">
    <property type="component" value="Unassembled WGS sequence"/>
</dbReference>
<keyword evidence="2" id="KW-1185">Reference proteome</keyword>
<dbReference type="OrthoDB" id="3050608at2759"/>
<proteinExistence type="predicted"/>
<name>A0A9P7G2Q2_9AGAR</name>
<accession>A0A9P7G2Q2</accession>
<gene>
    <name evidence="1" type="ORF">DXG03_002088</name>
</gene>
<sequence>MRFLLKKVEGIFGSGSQGQAGDLGDKINFVLGDGQDALDKAIDLVQEHVLGQGQQKNETAIEQLKDKQQGVKNLIGKDIPSWFGALEARESSRR</sequence>
<reference evidence="1" key="1">
    <citation type="submission" date="2020-07" db="EMBL/GenBank/DDBJ databases">
        <authorList>
            <person name="Nieuwenhuis M."/>
            <person name="Van De Peppel L.J.J."/>
        </authorList>
    </citation>
    <scope>NUCLEOTIDE SEQUENCE</scope>
    <source>
        <strain evidence="1">AP01</strain>
        <tissue evidence="1">Mycelium</tissue>
    </source>
</reference>
<organism evidence="1 2">
    <name type="scientific">Asterophora parasitica</name>
    <dbReference type="NCBI Taxonomy" id="117018"/>
    <lineage>
        <taxon>Eukaryota</taxon>
        <taxon>Fungi</taxon>
        <taxon>Dikarya</taxon>
        <taxon>Basidiomycota</taxon>
        <taxon>Agaricomycotina</taxon>
        <taxon>Agaricomycetes</taxon>
        <taxon>Agaricomycetidae</taxon>
        <taxon>Agaricales</taxon>
        <taxon>Tricholomatineae</taxon>
        <taxon>Lyophyllaceae</taxon>
        <taxon>Asterophora</taxon>
    </lineage>
</organism>
<evidence type="ECO:0000313" key="1">
    <source>
        <dbReference type="EMBL" id="KAG5642804.1"/>
    </source>
</evidence>
<comment type="caution">
    <text evidence="1">The sequence shown here is derived from an EMBL/GenBank/DDBJ whole genome shotgun (WGS) entry which is preliminary data.</text>
</comment>